<evidence type="ECO:0000313" key="3">
    <source>
        <dbReference type="EMBL" id="GEB56449.1"/>
    </source>
</evidence>
<keyword evidence="2" id="KW-1133">Transmembrane helix</keyword>
<organism evidence="3 4">
    <name type="scientific">Streptomyces gardneri</name>
    <dbReference type="NCBI Taxonomy" id="66892"/>
    <lineage>
        <taxon>Bacteria</taxon>
        <taxon>Bacillati</taxon>
        <taxon>Actinomycetota</taxon>
        <taxon>Actinomycetes</taxon>
        <taxon>Kitasatosporales</taxon>
        <taxon>Streptomycetaceae</taxon>
        <taxon>Streptomyces</taxon>
    </lineage>
</organism>
<dbReference type="EMBL" id="BJMN01000012">
    <property type="protein sequence ID" value="GEB56449.1"/>
    <property type="molecule type" value="Genomic_DNA"/>
</dbReference>
<proteinExistence type="predicted"/>
<dbReference type="Proteomes" id="UP000315226">
    <property type="component" value="Unassembled WGS sequence"/>
</dbReference>
<keyword evidence="4" id="KW-1185">Reference proteome</keyword>
<comment type="caution">
    <text evidence="3">The sequence shown here is derived from an EMBL/GenBank/DDBJ whole genome shotgun (WGS) entry which is preliminary data.</text>
</comment>
<feature type="region of interest" description="Disordered" evidence="1">
    <location>
        <begin position="1"/>
        <end position="25"/>
    </location>
</feature>
<reference evidence="3 4" key="1">
    <citation type="submission" date="2019-06" db="EMBL/GenBank/DDBJ databases">
        <title>Whole genome shotgun sequence of Streptomyces gardneri NBRC 12865.</title>
        <authorList>
            <person name="Hosoyama A."/>
            <person name="Uohara A."/>
            <person name="Ohji S."/>
            <person name="Ichikawa N."/>
        </authorList>
    </citation>
    <scope>NUCLEOTIDE SEQUENCE [LARGE SCALE GENOMIC DNA]</scope>
    <source>
        <strain evidence="3 4">NBRC 12865</strain>
    </source>
</reference>
<dbReference type="OrthoDB" id="4333260at2"/>
<evidence type="ECO:0000313" key="4">
    <source>
        <dbReference type="Proteomes" id="UP000315226"/>
    </source>
</evidence>
<sequence>MSQPVPPPSGNPFANGGVPGPYPAAPPPAPARNNLGLGLLAGVGAAVVGALVLGGIMRAMADEDGSYTQLGILALAVGALVGFALGKVGGSHPVLPFAGVPLALLGVFAGQLFGYALMISWWAELETPYQAPSVTEVLTTHFSDLFRAWKEELGAMDLLFFGIAGYEGFIITKKVSA</sequence>
<feature type="transmembrane region" description="Helical" evidence="2">
    <location>
        <begin position="37"/>
        <end position="61"/>
    </location>
</feature>
<feature type="transmembrane region" description="Helical" evidence="2">
    <location>
        <begin position="97"/>
        <end position="123"/>
    </location>
</feature>
<keyword evidence="2" id="KW-0812">Transmembrane</keyword>
<evidence type="ECO:0000256" key="2">
    <source>
        <dbReference type="SAM" id="Phobius"/>
    </source>
</evidence>
<keyword evidence="2" id="KW-0472">Membrane</keyword>
<name>A0A4Y3RGE4_9ACTN</name>
<evidence type="ECO:0000256" key="1">
    <source>
        <dbReference type="SAM" id="MobiDB-lite"/>
    </source>
</evidence>
<protein>
    <submittedName>
        <fullName evidence="3">Uncharacterized protein</fullName>
    </submittedName>
</protein>
<feature type="transmembrane region" description="Helical" evidence="2">
    <location>
        <begin position="67"/>
        <end position="85"/>
    </location>
</feature>
<dbReference type="AlphaFoldDB" id="A0A4Y3RGE4"/>
<gene>
    <name evidence="3" type="ORF">SGA01_20540</name>
</gene>
<dbReference type="RefSeq" id="WP_141295571.1">
    <property type="nucleotide sequence ID" value="NZ_BJMN01000012.1"/>
</dbReference>
<feature type="compositionally biased region" description="Pro residues" evidence="1">
    <location>
        <begin position="1"/>
        <end position="10"/>
    </location>
</feature>
<accession>A0A4Y3RGE4</accession>